<dbReference type="AlphaFoldDB" id="A0A7D5GME7"/>
<name>A0A7D5GME7_9EURY</name>
<dbReference type="Proteomes" id="UP000509241">
    <property type="component" value="Chromosome"/>
</dbReference>
<dbReference type="Pfam" id="PF04250">
    <property type="entry name" value="DUF429"/>
    <property type="match status" value="1"/>
</dbReference>
<gene>
    <name evidence="1" type="ORF">HYG82_18430</name>
</gene>
<accession>A0A7D5GME7</accession>
<dbReference type="EMBL" id="CP058601">
    <property type="protein sequence ID" value="QLG50670.1"/>
    <property type="molecule type" value="Genomic_DNA"/>
</dbReference>
<sequence length="236" mass="25939">MGSHVGVDWASGSWVVVEATTETTNVSTEPSLLNVWHEYRERANEILVDIPVHLESEGDRECDQEAKDFLGSRGSTVFWTPNSDAVTAGDYDVAVAKNTRGLGSHSWGLVPRIQEVNTLLDEFDTAHKTLYESHPEVCFKAYHGDNLPSKKSDAGFEVRKKCLIKNGGESFQPVIELADKRQANSQWHHRIQSGRVDDVLDAAIIALTARESAGSYSTLPKDADPACDPSIVYPGN</sequence>
<reference evidence="1 2" key="1">
    <citation type="submission" date="2020-07" db="EMBL/GenBank/DDBJ databases">
        <authorList>
            <person name="Cui H."/>
        </authorList>
    </citation>
    <scope>NUCLEOTIDE SEQUENCE [LARGE SCALE GENOMIC DNA]</scope>
    <source>
        <strain evidence="1 2">YPL8</strain>
    </source>
</reference>
<protein>
    <submittedName>
        <fullName evidence="1">DUF429 domain-containing protein</fullName>
    </submittedName>
</protein>
<evidence type="ECO:0000313" key="1">
    <source>
        <dbReference type="EMBL" id="QLG50670.1"/>
    </source>
</evidence>
<keyword evidence="2" id="KW-1185">Reference proteome</keyword>
<evidence type="ECO:0000313" key="2">
    <source>
        <dbReference type="Proteomes" id="UP000509241"/>
    </source>
</evidence>
<organism evidence="1 2">
    <name type="scientific">Natrinema halophilum</name>
    <dbReference type="NCBI Taxonomy" id="1699371"/>
    <lineage>
        <taxon>Archaea</taxon>
        <taxon>Methanobacteriati</taxon>
        <taxon>Methanobacteriota</taxon>
        <taxon>Stenosarchaea group</taxon>
        <taxon>Halobacteria</taxon>
        <taxon>Halobacteriales</taxon>
        <taxon>Natrialbaceae</taxon>
        <taxon>Natrinema</taxon>
    </lineage>
</organism>
<dbReference type="InterPro" id="IPR007362">
    <property type="entry name" value="DUF429"/>
</dbReference>
<dbReference type="RefSeq" id="WP_179263393.1">
    <property type="nucleotide sequence ID" value="NZ_CP058601.1"/>
</dbReference>
<dbReference type="OrthoDB" id="132880at2157"/>
<dbReference type="GeneID" id="56035311"/>
<proteinExistence type="predicted"/>
<dbReference type="KEGG" id="haly:HYG82_18430"/>